<dbReference type="InterPro" id="IPR027417">
    <property type="entry name" value="P-loop_NTPase"/>
</dbReference>
<accession>A0A1I7F885</accession>
<evidence type="ECO:0000313" key="1">
    <source>
        <dbReference type="EMBL" id="SFU32374.1"/>
    </source>
</evidence>
<keyword evidence="1" id="KW-0808">Transferase</keyword>
<reference evidence="2" key="1">
    <citation type="submission" date="2016-10" db="EMBL/GenBank/DDBJ databases">
        <authorList>
            <person name="Varghese N."/>
            <person name="Submissions S."/>
        </authorList>
    </citation>
    <scope>NUCLEOTIDE SEQUENCE [LARGE SCALE GENOMIC DNA]</scope>
    <source>
        <strain evidence="2">CGMCC 1.6981</strain>
    </source>
</reference>
<keyword evidence="1" id="KW-0418">Kinase</keyword>
<dbReference type="RefSeq" id="WP_139232954.1">
    <property type="nucleotide sequence ID" value="NZ_FPBP01000001.1"/>
</dbReference>
<protein>
    <submittedName>
        <fullName evidence="1">Thymidylate kinase</fullName>
    </submittedName>
</protein>
<dbReference type="GO" id="GO:0016301">
    <property type="term" value="F:kinase activity"/>
    <property type="evidence" value="ECO:0007669"/>
    <property type="project" value="UniProtKB-KW"/>
</dbReference>
<dbReference type="Proteomes" id="UP000198693">
    <property type="component" value="Unassembled WGS sequence"/>
</dbReference>
<organism evidence="1 2">
    <name type="scientific">Halomonas korlensis</name>
    <dbReference type="NCBI Taxonomy" id="463301"/>
    <lineage>
        <taxon>Bacteria</taxon>
        <taxon>Pseudomonadati</taxon>
        <taxon>Pseudomonadota</taxon>
        <taxon>Gammaproteobacteria</taxon>
        <taxon>Oceanospirillales</taxon>
        <taxon>Halomonadaceae</taxon>
        <taxon>Halomonas</taxon>
    </lineage>
</organism>
<dbReference type="STRING" id="463301.SAMN04487955_101300"/>
<keyword evidence="2" id="KW-1185">Reference proteome</keyword>
<sequence length="239" mass="27960">MISIHKKVGRRDPIPCFVEFVGPRSSGKTTLLNCLKNRYGHEFSYVGAPDLSWFAKARIRLRQELFGRRMFNGHQLDAFSSGRLIKGFSKVTGGLDWYANCRGEIFVVDEGPFRVIMDYAAHSEIQYQVWRKFCINKLEILSRYRVLVVFVKADPAVHFERDKKRRVEESQRGSLQGYSSGYRESFRNRRFFREEAISLLEARKYNNFQMVTLVNDNDVGEVAFRVRNLIHNNVAWKSD</sequence>
<name>A0A1I7F885_9GAMM</name>
<gene>
    <name evidence="1" type="ORF">SAMN04487955_101300</name>
</gene>
<dbReference type="SUPFAM" id="SSF52540">
    <property type="entry name" value="P-loop containing nucleoside triphosphate hydrolases"/>
    <property type="match status" value="1"/>
</dbReference>
<proteinExistence type="predicted"/>
<dbReference type="Gene3D" id="3.40.50.300">
    <property type="entry name" value="P-loop containing nucleotide triphosphate hydrolases"/>
    <property type="match status" value="1"/>
</dbReference>
<evidence type="ECO:0000313" key="2">
    <source>
        <dbReference type="Proteomes" id="UP000198693"/>
    </source>
</evidence>
<dbReference type="EMBL" id="FPBP01000001">
    <property type="protein sequence ID" value="SFU32374.1"/>
    <property type="molecule type" value="Genomic_DNA"/>
</dbReference>
<dbReference type="AlphaFoldDB" id="A0A1I7F885"/>